<dbReference type="OrthoDB" id="696558at2759"/>
<dbReference type="KEGG" id="dcr:108208315"/>
<reference evidence="2" key="2">
    <citation type="submission" date="2022-03" db="EMBL/GenBank/DDBJ databases">
        <title>Draft title - Genomic analysis of global carrot germplasm unveils the trajectory of domestication and the origin of high carotenoid orange carrot.</title>
        <authorList>
            <person name="Iorizzo M."/>
            <person name="Ellison S."/>
            <person name="Senalik D."/>
            <person name="Macko-Podgorni A."/>
            <person name="Grzebelus D."/>
            <person name="Bostan H."/>
            <person name="Rolling W."/>
            <person name="Curaba J."/>
            <person name="Simon P."/>
        </authorList>
    </citation>
    <scope>NUCLEOTIDE SEQUENCE</scope>
    <source>
        <tissue evidence="2">Leaf</tissue>
    </source>
</reference>
<dbReference type="CDD" id="cd01958">
    <property type="entry name" value="HPS_like"/>
    <property type="match status" value="1"/>
</dbReference>
<evidence type="ECO:0000313" key="2">
    <source>
        <dbReference type="EMBL" id="WOG86263.1"/>
    </source>
</evidence>
<dbReference type="SUPFAM" id="SSF47699">
    <property type="entry name" value="Bifunctional inhibitor/lipid-transfer protein/seed storage 2S albumin"/>
    <property type="match status" value="1"/>
</dbReference>
<dbReference type="InterPro" id="IPR051636">
    <property type="entry name" value="Plant_LTP/defense-related"/>
</dbReference>
<dbReference type="SMART" id="SM00499">
    <property type="entry name" value="AAI"/>
    <property type="match status" value="1"/>
</dbReference>
<organism evidence="2 3">
    <name type="scientific">Daucus carota subsp. sativus</name>
    <name type="common">Carrot</name>
    <dbReference type="NCBI Taxonomy" id="79200"/>
    <lineage>
        <taxon>Eukaryota</taxon>
        <taxon>Viridiplantae</taxon>
        <taxon>Streptophyta</taxon>
        <taxon>Embryophyta</taxon>
        <taxon>Tracheophyta</taxon>
        <taxon>Spermatophyta</taxon>
        <taxon>Magnoliopsida</taxon>
        <taxon>eudicotyledons</taxon>
        <taxon>Gunneridae</taxon>
        <taxon>Pentapetalae</taxon>
        <taxon>asterids</taxon>
        <taxon>campanulids</taxon>
        <taxon>Apiales</taxon>
        <taxon>Apiaceae</taxon>
        <taxon>Apioideae</taxon>
        <taxon>Scandiceae</taxon>
        <taxon>Daucinae</taxon>
        <taxon>Daucus</taxon>
        <taxon>Daucus sect. Daucus</taxon>
    </lineage>
</organism>
<dbReference type="Pfam" id="PF14547">
    <property type="entry name" value="Hydrophob_seed"/>
    <property type="match status" value="1"/>
</dbReference>
<gene>
    <name evidence="2" type="ORF">DCAR_0205464</name>
</gene>
<dbReference type="Gramene" id="KZN04101">
    <property type="protein sequence ID" value="KZN04101"/>
    <property type="gene ID" value="DCAR_004938"/>
</dbReference>
<proteinExistence type="predicted"/>
<dbReference type="FunFam" id="1.10.110.10:FF:000003">
    <property type="entry name" value="pEARLI1-like lipid transfer protein 1"/>
    <property type="match status" value="1"/>
</dbReference>
<evidence type="ECO:0000313" key="3">
    <source>
        <dbReference type="Proteomes" id="UP000077755"/>
    </source>
</evidence>
<dbReference type="Gene3D" id="1.10.110.10">
    <property type="entry name" value="Plant lipid-transfer and hydrophobic proteins"/>
    <property type="match status" value="1"/>
</dbReference>
<dbReference type="AlphaFoldDB" id="A0A166CMM5"/>
<dbReference type="Proteomes" id="UP000077755">
    <property type="component" value="Chromosome 2"/>
</dbReference>
<name>A0A166CMM5_DAUCS</name>
<evidence type="ECO:0000256" key="1">
    <source>
        <dbReference type="ARBA" id="ARBA00022729"/>
    </source>
</evidence>
<dbReference type="PANTHER" id="PTHR31731">
    <property type="match status" value="1"/>
</dbReference>
<dbReference type="InterPro" id="IPR027923">
    <property type="entry name" value="Hydrophob_seed_dom"/>
</dbReference>
<keyword evidence="3" id="KW-1185">Reference proteome</keyword>
<reference evidence="2" key="1">
    <citation type="journal article" date="2016" name="Nat. Genet.">
        <title>A high-quality carrot genome assembly provides new insights into carotenoid accumulation and asterid genome evolution.</title>
        <authorList>
            <person name="Iorizzo M."/>
            <person name="Ellison S."/>
            <person name="Senalik D."/>
            <person name="Zeng P."/>
            <person name="Satapoomin P."/>
            <person name="Huang J."/>
            <person name="Bowman M."/>
            <person name="Iovene M."/>
            <person name="Sanseverino W."/>
            <person name="Cavagnaro P."/>
            <person name="Yildiz M."/>
            <person name="Macko-Podgorni A."/>
            <person name="Moranska E."/>
            <person name="Grzebelus E."/>
            <person name="Grzebelus D."/>
            <person name="Ashrafi H."/>
            <person name="Zheng Z."/>
            <person name="Cheng S."/>
            <person name="Spooner D."/>
            <person name="Van Deynze A."/>
            <person name="Simon P."/>
        </authorList>
    </citation>
    <scope>NUCLEOTIDE SEQUENCE</scope>
    <source>
        <tissue evidence="2">Leaf</tissue>
    </source>
</reference>
<accession>A0A166CMM5</accession>
<dbReference type="InterPro" id="IPR016140">
    <property type="entry name" value="Bifunc_inhib/LTP/seed_store"/>
</dbReference>
<dbReference type="OMA" id="NHKPKAN"/>
<dbReference type="InterPro" id="IPR036312">
    <property type="entry name" value="Bifun_inhib/LTP/seed_sf"/>
</dbReference>
<keyword evidence="1" id="KW-0732">Signal</keyword>
<protein>
    <submittedName>
        <fullName evidence="2">Uncharacterized protein</fullName>
    </submittedName>
</protein>
<sequence>MGSTNTASVALFFALNILFFTLVSSCDTCSGPKPKPKPTLPTPYPANPSAGKCPRDALKLGVCADVLNLVHNVVIGSPPTLPCCSLLEGLVNLEAAVCLCTAIKANILGKNLNLPIALSLVLNNCGKQVPNGFKCT</sequence>
<dbReference type="EMBL" id="CP093344">
    <property type="protein sequence ID" value="WOG86263.1"/>
    <property type="molecule type" value="Genomic_DNA"/>
</dbReference>